<dbReference type="PANTHER" id="PTHR34203">
    <property type="entry name" value="METHYLTRANSFERASE, FKBM FAMILY PROTEIN"/>
    <property type="match status" value="1"/>
</dbReference>
<dbReference type="SUPFAM" id="SSF53335">
    <property type="entry name" value="S-adenosyl-L-methionine-dependent methyltransferases"/>
    <property type="match status" value="1"/>
</dbReference>
<accession>A0A1W9YN73</accession>
<feature type="domain" description="Methyltransferase FkbM" evidence="1">
    <location>
        <begin position="94"/>
        <end position="232"/>
    </location>
</feature>
<dbReference type="STRING" id="564198.BST17_27970"/>
<dbReference type="PANTHER" id="PTHR34203:SF13">
    <property type="entry name" value="EXPRESSED PROTEIN"/>
    <property type="match status" value="1"/>
</dbReference>
<evidence type="ECO:0000259" key="1">
    <source>
        <dbReference type="Pfam" id="PF05050"/>
    </source>
</evidence>
<organism evidence="2 3">
    <name type="scientific">Mycolicibacterium bacteremicum</name>
    <name type="common">Mycobacterium bacteremicum</name>
    <dbReference type="NCBI Taxonomy" id="564198"/>
    <lineage>
        <taxon>Bacteria</taxon>
        <taxon>Bacillati</taxon>
        <taxon>Actinomycetota</taxon>
        <taxon>Actinomycetes</taxon>
        <taxon>Mycobacteriales</taxon>
        <taxon>Mycobacteriaceae</taxon>
        <taxon>Mycolicibacterium</taxon>
    </lineage>
</organism>
<dbReference type="RefSeq" id="WP_083062264.1">
    <property type="nucleotide sequence ID" value="NZ_JACKVM010000014.1"/>
</dbReference>
<protein>
    <recommendedName>
        <fullName evidence="1">Methyltransferase FkbM domain-containing protein</fullName>
    </recommendedName>
</protein>
<name>A0A1W9YN73_MYCBA</name>
<sequence>MQIAGRGVGKIAGSVLHRRNYIAARNMLRVYEHPVQIFRQYLTGSGTYPTTIRLRTPMGWVALRLYSSHDLLTVNEIFCRTDYHADAQDRVIVDFGSNIGISAAYFLSRSPDAHTYLFEPLPRNVTRLQENLRPFEDRYTLQQVAVGASAGEVEFGFEETGRYGGVNAEFGNSLTVTCVEAQQVLRDVIDKHGQVDVLKIDIEGLEAAVIDNIPVELAKKIKKLFVEYSFEQNPLAGTHTMHYYGSITQFIRH</sequence>
<dbReference type="Gene3D" id="3.40.50.150">
    <property type="entry name" value="Vaccinia Virus protein VP39"/>
    <property type="match status" value="1"/>
</dbReference>
<dbReference type="NCBIfam" id="TIGR01444">
    <property type="entry name" value="fkbM_fam"/>
    <property type="match status" value="1"/>
</dbReference>
<dbReference type="AlphaFoldDB" id="A0A1W9YN73"/>
<dbReference type="Pfam" id="PF05050">
    <property type="entry name" value="Methyltransf_21"/>
    <property type="match status" value="1"/>
</dbReference>
<comment type="caution">
    <text evidence="2">The sequence shown here is derived from an EMBL/GenBank/DDBJ whole genome shotgun (WGS) entry which is preliminary data.</text>
</comment>
<proteinExistence type="predicted"/>
<evidence type="ECO:0000313" key="3">
    <source>
        <dbReference type="Proteomes" id="UP000192366"/>
    </source>
</evidence>
<keyword evidence="3" id="KW-1185">Reference proteome</keyword>
<dbReference type="Proteomes" id="UP000192366">
    <property type="component" value="Unassembled WGS sequence"/>
</dbReference>
<dbReference type="OrthoDB" id="5679686at2"/>
<reference evidence="2 3" key="1">
    <citation type="submission" date="2017-02" db="EMBL/GenBank/DDBJ databases">
        <title>The new phylogeny of genus Mycobacterium.</title>
        <authorList>
            <person name="Tortoli E."/>
            <person name="Trovato A."/>
            <person name="Cirillo D.M."/>
        </authorList>
    </citation>
    <scope>NUCLEOTIDE SEQUENCE [LARGE SCALE GENOMIC DNA]</scope>
    <source>
        <strain evidence="2 3">DSM 45578</strain>
    </source>
</reference>
<dbReference type="InterPro" id="IPR006342">
    <property type="entry name" value="FkbM_mtfrase"/>
</dbReference>
<evidence type="ECO:0000313" key="2">
    <source>
        <dbReference type="EMBL" id="ORA01511.1"/>
    </source>
</evidence>
<dbReference type="InterPro" id="IPR029063">
    <property type="entry name" value="SAM-dependent_MTases_sf"/>
</dbReference>
<gene>
    <name evidence="2" type="ORF">BST17_27970</name>
</gene>
<dbReference type="EMBL" id="MVHJ01000050">
    <property type="protein sequence ID" value="ORA01511.1"/>
    <property type="molecule type" value="Genomic_DNA"/>
</dbReference>
<dbReference type="InterPro" id="IPR052514">
    <property type="entry name" value="SAM-dependent_MTase"/>
</dbReference>